<organism evidence="3 4">
    <name type="scientific">Nocardioides antri</name>
    <dbReference type="NCBI Taxonomy" id="2607659"/>
    <lineage>
        <taxon>Bacteria</taxon>
        <taxon>Bacillati</taxon>
        <taxon>Actinomycetota</taxon>
        <taxon>Actinomycetes</taxon>
        <taxon>Propionibacteriales</taxon>
        <taxon>Nocardioidaceae</taxon>
        <taxon>Nocardioides</taxon>
    </lineage>
</organism>
<evidence type="ECO:0000256" key="1">
    <source>
        <dbReference type="SAM" id="MobiDB-lite"/>
    </source>
</evidence>
<keyword evidence="2" id="KW-0732">Signal</keyword>
<sequence length="181" mass="18942">MNRITKTLAATAAVATASAGLAIGVSSPAHADDRRCTGTIRAVQIDGDVVVPQGATCTLVGTRVDGSVKVYGNATLYARGVKVNGNVQADNHRRVEVTHRTVDGTVRRSQIGGSIQVKSGGGGEVRRTVVNADIQVFSNDGRWQIYRNVVGGNLQCKSNTPPPVGSANQVQGNKEDQCKGF</sequence>
<dbReference type="RefSeq" id="WP_149749942.1">
    <property type="nucleotide sequence ID" value="NZ_VUJW01000003.1"/>
</dbReference>
<evidence type="ECO:0000313" key="4">
    <source>
        <dbReference type="Proteomes" id="UP000324351"/>
    </source>
</evidence>
<feature type="region of interest" description="Disordered" evidence="1">
    <location>
        <begin position="160"/>
        <end position="181"/>
    </location>
</feature>
<reference evidence="3 4" key="2">
    <citation type="submission" date="2019-09" db="EMBL/GenBank/DDBJ databases">
        <authorList>
            <person name="Jin C."/>
        </authorList>
    </citation>
    <scope>NUCLEOTIDE SEQUENCE [LARGE SCALE GENOMIC DNA]</scope>
    <source>
        <strain evidence="3 4">BN140041</strain>
    </source>
</reference>
<evidence type="ECO:0000313" key="3">
    <source>
        <dbReference type="EMBL" id="KAA1427578.1"/>
    </source>
</evidence>
<comment type="caution">
    <text evidence="3">The sequence shown here is derived from an EMBL/GenBank/DDBJ whole genome shotgun (WGS) entry which is preliminary data.</text>
</comment>
<feature type="signal peptide" evidence="2">
    <location>
        <begin position="1"/>
        <end position="31"/>
    </location>
</feature>
<proteinExistence type="predicted"/>
<reference evidence="3 4" key="1">
    <citation type="submission" date="2019-09" db="EMBL/GenBank/DDBJ databases">
        <title>Nocardioides panacisoli sp. nov., isolated from the soil of a ginseng field.</title>
        <authorList>
            <person name="Cho C."/>
        </authorList>
    </citation>
    <scope>NUCLEOTIDE SEQUENCE [LARGE SCALE GENOMIC DNA]</scope>
    <source>
        <strain evidence="3 4">BN140041</strain>
    </source>
</reference>
<dbReference type="AlphaFoldDB" id="A0A5B1M532"/>
<dbReference type="Proteomes" id="UP000324351">
    <property type="component" value="Unassembled WGS sequence"/>
</dbReference>
<protein>
    <recommendedName>
        <fullName evidence="5">DUF3060 domain-containing protein</fullName>
    </recommendedName>
</protein>
<feature type="chain" id="PRO_5022846151" description="DUF3060 domain-containing protein" evidence="2">
    <location>
        <begin position="32"/>
        <end position="181"/>
    </location>
</feature>
<evidence type="ECO:0000256" key="2">
    <source>
        <dbReference type="SAM" id="SignalP"/>
    </source>
</evidence>
<evidence type="ECO:0008006" key="5">
    <source>
        <dbReference type="Google" id="ProtNLM"/>
    </source>
</evidence>
<gene>
    <name evidence="3" type="ORF">F0U47_08970</name>
</gene>
<accession>A0A5B1M532</accession>
<keyword evidence="4" id="KW-1185">Reference proteome</keyword>
<name>A0A5B1M532_9ACTN</name>
<dbReference type="EMBL" id="VUJW01000003">
    <property type="protein sequence ID" value="KAA1427578.1"/>
    <property type="molecule type" value="Genomic_DNA"/>
</dbReference>